<keyword evidence="3 7" id="KW-0418">Kinase</keyword>
<evidence type="ECO:0000256" key="2">
    <source>
        <dbReference type="ARBA" id="ARBA00022741"/>
    </source>
</evidence>
<dbReference type="InterPro" id="IPR000719">
    <property type="entry name" value="Prot_kinase_dom"/>
</dbReference>
<dbReference type="AlphaFoldDB" id="I0IBR7"/>
<organism evidence="7 8">
    <name type="scientific">Phycisphaera mikurensis (strain NBRC 102666 / KCTC 22515 / FYK2301M01)</name>
    <dbReference type="NCBI Taxonomy" id="1142394"/>
    <lineage>
        <taxon>Bacteria</taxon>
        <taxon>Pseudomonadati</taxon>
        <taxon>Planctomycetota</taxon>
        <taxon>Phycisphaerae</taxon>
        <taxon>Phycisphaerales</taxon>
        <taxon>Phycisphaeraceae</taxon>
        <taxon>Phycisphaera</taxon>
    </lineage>
</organism>
<keyword evidence="4" id="KW-0067">ATP-binding</keyword>
<dbReference type="InterPro" id="IPR011009">
    <property type="entry name" value="Kinase-like_dom_sf"/>
</dbReference>
<dbReference type="InterPro" id="IPR008271">
    <property type="entry name" value="Ser/Thr_kinase_AS"/>
</dbReference>
<feature type="compositionally biased region" description="Low complexity" evidence="5">
    <location>
        <begin position="197"/>
        <end position="207"/>
    </location>
</feature>
<evidence type="ECO:0000313" key="7">
    <source>
        <dbReference type="EMBL" id="BAM02705.1"/>
    </source>
</evidence>
<evidence type="ECO:0000256" key="1">
    <source>
        <dbReference type="ARBA" id="ARBA00022679"/>
    </source>
</evidence>
<dbReference type="RefSeq" id="WP_014435925.1">
    <property type="nucleotide sequence ID" value="NC_017080.1"/>
</dbReference>
<dbReference type="CDD" id="cd14014">
    <property type="entry name" value="STKc_PknB_like"/>
    <property type="match status" value="1"/>
</dbReference>
<dbReference type="EMBL" id="AP012338">
    <property type="protein sequence ID" value="BAM02705.1"/>
    <property type="molecule type" value="Genomic_DNA"/>
</dbReference>
<dbReference type="eggNOG" id="COG0515">
    <property type="taxonomic scope" value="Bacteria"/>
</dbReference>
<sequence length="351" mass="38417">MPDPPRDPPDAPLLAALTDASFERYWKAGALKYRNFRPLAEGGTATLQTCVDANLGREVVFKALHPHLADDEGEQQRFLREARVTALIAHPGTVPVYELGRRADGSLYFTMKKLVGQNLRELLMSLAAKDRAVEPDWPMPRLVDVAISAAHTVAHAHSRGVIHRDLKPANILVGAFQQTTVLDWGLAKVRMDAPAAADDAAAGAGPPLAELQTPEPPRGPDAVGHELTRPGRRYGTPLYMSPEQARGDADLDERTDVYNLGSVLYEILALKNLIVGNELEEVMDRVLNQPPPPPSAVAPAGREVPPDLEACCLRALAKDPADRQPTMTAFADELLAHRRAGRRGRRRPWLR</sequence>
<dbReference type="KEGG" id="phm:PSMK_05460"/>
<keyword evidence="2" id="KW-0547">Nucleotide-binding</keyword>
<dbReference type="Gene3D" id="1.10.510.10">
    <property type="entry name" value="Transferase(Phosphotransferase) domain 1"/>
    <property type="match status" value="1"/>
</dbReference>
<evidence type="ECO:0000256" key="3">
    <source>
        <dbReference type="ARBA" id="ARBA00022777"/>
    </source>
</evidence>
<dbReference type="SUPFAM" id="SSF56112">
    <property type="entry name" value="Protein kinase-like (PK-like)"/>
    <property type="match status" value="1"/>
</dbReference>
<proteinExistence type="predicted"/>
<keyword evidence="1 7" id="KW-0808">Transferase</keyword>
<feature type="domain" description="Protein kinase" evidence="6">
    <location>
        <begin position="33"/>
        <end position="335"/>
    </location>
</feature>
<dbReference type="Pfam" id="PF00069">
    <property type="entry name" value="Pkinase"/>
    <property type="match status" value="1"/>
</dbReference>
<dbReference type="PROSITE" id="PS50011">
    <property type="entry name" value="PROTEIN_KINASE_DOM"/>
    <property type="match status" value="1"/>
</dbReference>
<protein>
    <submittedName>
        <fullName evidence="7">Putative serine/threonine protein kinase</fullName>
        <ecNumber evidence="7">2.7.11.1</ecNumber>
    </submittedName>
</protein>
<keyword evidence="8" id="KW-1185">Reference proteome</keyword>
<name>I0IBR7_PHYMF</name>
<dbReference type="PANTHER" id="PTHR43289:SF6">
    <property type="entry name" value="SERINE_THREONINE-PROTEIN KINASE NEKL-3"/>
    <property type="match status" value="1"/>
</dbReference>
<dbReference type="PROSITE" id="PS00108">
    <property type="entry name" value="PROTEIN_KINASE_ST"/>
    <property type="match status" value="1"/>
</dbReference>
<dbReference type="EC" id="2.7.11.1" evidence="7"/>
<accession>I0IBR7</accession>
<dbReference type="STRING" id="1142394.PSMK_05460"/>
<dbReference type="HOGENOM" id="CLU_000288_63_44_0"/>
<evidence type="ECO:0000313" key="8">
    <source>
        <dbReference type="Proteomes" id="UP000007881"/>
    </source>
</evidence>
<evidence type="ECO:0000256" key="4">
    <source>
        <dbReference type="ARBA" id="ARBA00022840"/>
    </source>
</evidence>
<dbReference type="Gene3D" id="3.30.200.20">
    <property type="entry name" value="Phosphorylase Kinase, domain 1"/>
    <property type="match status" value="1"/>
</dbReference>
<reference evidence="7 8" key="1">
    <citation type="submission" date="2012-02" db="EMBL/GenBank/DDBJ databases">
        <title>Complete genome sequence of Phycisphaera mikurensis NBRC 102666.</title>
        <authorList>
            <person name="Ankai A."/>
            <person name="Hosoyama A."/>
            <person name="Terui Y."/>
            <person name="Sekine M."/>
            <person name="Fukai R."/>
            <person name="Kato Y."/>
            <person name="Nakamura S."/>
            <person name="Yamada-Narita S."/>
            <person name="Kawakoshi A."/>
            <person name="Fukunaga Y."/>
            <person name="Yamazaki S."/>
            <person name="Fujita N."/>
        </authorList>
    </citation>
    <scope>NUCLEOTIDE SEQUENCE [LARGE SCALE GENOMIC DNA]</scope>
    <source>
        <strain evidence="8">NBRC 102666 / KCTC 22515 / FYK2301M01</strain>
    </source>
</reference>
<dbReference type="GO" id="GO:0004674">
    <property type="term" value="F:protein serine/threonine kinase activity"/>
    <property type="evidence" value="ECO:0007669"/>
    <property type="project" value="UniProtKB-KW"/>
</dbReference>
<feature type="region of interest" description="Disordered" evidence="5">
    <location>
        <begin position="197"/>
        <end position="247"/>
    </location>
</feature>
<dbReference type="GO" id="GO:0005524">
    <property type="term" value="F:ATP binding"/>
    <property type="evidence" value="ECO:0007669"/>
    <property type="project" value="UniProtKB-KW"/>
</dbReference>
<gene>
    <name evidence="7" type="ordered locus">PSMK_05460</name>
</gene>
<dbReference type="Proteomes" id="UP000007881">
    <property type="component" value="Chromosome"/>
</dbReference>
<evidence type="ECO:0000256" key="5">
    <source>
        <dbReference type="SAM" id="MobiDB-lite"/>
    </source>
</evidence>
<keyword evidence="7" id="KW-0723">Serine/threonine-protein kinase</keyword>
<evidence type="ECO:0000259" key="6">
    <source>
        <dbReference type="PROSITE" id="PS50011"/>
    </source>
</evidence>
<dbReference type="SMART" id="SM00220">
    <property type="entry name" value="S_TKc"/>
    <property type="match status" value="1"/>
</dbReference>
<dbReference type="PANTHER" id="PTHR43289">
    <property type="entry name" value="MITOGEN-ACTIVATED PROTEIN KINASE KINASE KINASE 20-RELATED"/>
    <property type="match status" value="1"/>
</dbReference>